<dbReference type="OrthoDB" id="9796770at2"/>
<gene>
    <name evidence="5" type="ORF">SAMN04488069_101182</name>
</gene>
<evidence type="ECO:0000313" key="5">
    <source>
        <dbReference type="EMBL" id="SDX37734.1"/>
    </source>
</evidence>
<keyword evidence="3" id="KW-0732">Signal</keyword>
<accession>A0A1H3B8I9</accession>
<dbReference type="GO" id="GO:0006508">
    <property type="term" value="P:proteolysis"/>
    <property type="evidence" value="ECO:0007669"/>
    <property type="project" value="InterPro"/>
</dbReference>
<dbReference type="SUPFAM" id="SSF53474">
    <property type="entry name" value="alpha/beta-Hydrolases"/>
    <property type="match status" value="1"/>
</dbReference>
<feature type="chain" id="PRO_5011707897" evidence="3">
    <location>
        <begin position="24"/>
        <end position="354"/>
    </location>
</feature>
<dbReference type="InterPro" id="IPR000073">
    <property type="entry name" value="AB_hydrolase_1"/>
</dbReference>
<dbReference type="GO" id="GO:0008233">
    <property type="term" value="F:peptidase activity"/>
    <property type="evidence" value="ECO:0007669"/>
    <property type="project" value="InterPro"/>
</dbReference>
<dbReference type="Pfam" id="PF00561">
    <property type="entry name" value="Abhydrolase_1"/>
    <property type="match status" value="1"/>
</dbReference>
<dbReference type="STRING" id="651662.SAMN04488069_101182"/>
<proteinExistence type="inferred from homology"/>
<dbReference type="Gene3D" id="3.40.50.1820">
    <property type="entry name" value="alpha/beta hydrolase"/>
    <property type="match status" value="1"/>
</dbReference>
<reference evidence="6" key="1">
    <citation type="submission" date="2016-10" db="EMBL/GenBank/DDBJ databases">
        <authorList>
            <person name="Varghese N."/>
            <person name="Submissions S."/>
        </authorList>
    </citation>
    <scope>NUCLEOTIDE SEQUENCE [LARGE SCALE GENOMIC DNA]</scope>
    <source>
        <strain evidence="6">CGMCC 1.8975</strain>
    </source>
</reference>
<sequence length="354" mass="39785">MLKRLLAATLLAFTAAACSTNPAATPETGTAPALTTYFSAPDTTVLADGGVKMVPITTAKGTFNIWTKRFGNNPRIKLLLLNGGPGATHEYFECMESFLPREGIEFIYYDQLGCGNSDNPKDTAMWSLPRYVEEVEQVRQALQLDSSNFYLLGHSWGGILAAEYALKYQQHLKGVVISNMMMSIPAYGKYAEEVLAPQFKPEVLKEIRAIEARNDFQNPRYMELLLPNFYTQHILRRPLEQWPEPVNRSFAKMNQSLYVTMQGPSEFGVSGKLLNWNRVPDLPKLAVPVLSIGGKYDTMDPEHMRMVAEKVQHGTALICPRGSHMSFYDDQQTYMHGLMKWMKGVDQGEKAVKL</sequence>
<evidence type="ECO:0000313" key="6">
    <source>
        <dbReference type="Proteomes" id="UP000199249"/>
    </source>
</evidence>
<dbReference type="InterPro" id="IPR050266">
    <property type="entry name" value="AB_hydrolase_sf"/>
</dbReference>
<feature type="domain" description="AB hydrolase-1" evidence="4">
    <location>
        <begin position="78"/>
        <end position="330"/>
    </location>
</feature>
<dbReference type="PRINTS" id="PR00793">
    <property type="entry name" value="PROAMNOPTASE"/>
</dbReference>
<dbReference type="PROSITE" id="PS51257">
    <property type="entry name" value="PROKAR_LIPOPROTEIN"/>
    <property type="match status" value="1"/>
</dbReference>
<dbReference type="PANTHER" id="PTHR43798:SF31">
    <property type="entry name" value="AB HYDROLASE SUPERFAMILY PROTEIN YCLE"/>
    <property type="match status" value="1"/>
</dbReference>
<feature type="signal peptide" evidence="3">
    <location>
        <begin position="1"/>
        <end position="23"/>
    </location>
</feature>
<protein>
    <submittedName>
        <fullName evidence="5">Proline iminopeptidase</fullName>
    </submittedName>
</protein>
<keyword evidence="6" id="KW-1185">Reference proteome</keyword>
<dbReference type="InterPro" id="IPR002410">
    <property type="entry name" value="Peptidase_S33"/>
</dbReference>
<organism evidence="5 6">
    <name type="scientific">Hymenobacter psychrophilus</name>
    <dbReference type="NCBI Taxonomy" id="651662"/>
    <lineage>
        <taxon>Bacteria</taxon>
        <taxon>Pseudomonadati</taxon>
        <taxon>Bacteroidota</taxon>
        <taxon>Cytophagia</taxon>
        <taxon>Cytophagales</taxon>
        <taxon>Hymenobacteraceae</taxon>
        <taxon>Hymenobacter</taxon>
    </lineage>
</organism>
<dbReference type="InterPro" id="IPR005945">
    <property type="entry name" value="Pro_imino_pep"/>
</dbReference>
<dbReference type="GO" id="GO:0016020">
    <property type="term" value="C:membrane"/>
    <property type="evidence" value="ECO:0007669"/>
    <property type="project" value="TreeGrafter"/>
</dbReference>
<dbReference type="AlphaFoldDB" id="A0A1H3B8I9"/>
<dbReference type="EMBL" id="FNOV01000001">
    <property type="protein sequence ID" value="SDX37734.1"/>
    <property type="molecule type" value="Genomic_DNA"/>
</dbReference>
<dbReference type="Proteomes" id="UP000199249">
    <property type="component" value="Unassembled WGS sequence"/>
</dbReference>
<evidence type="ECO:0000256" key="1">
    <source>
        <dbReference type="ARBA" id="ARBA00010088"/>
    </source>
</evidence>
<dbReference type="NCBIfam" id="TIGR01250">
    <property type="entry name" value="pro_imino_pep_2"/>
    <property type="match status" value="1"/>
</dbReference>
<name>A0A1H3B8I9_9BACT</name>
<keyword evidence="2" id="KW-0378">Hydrolase</keyword>
<comment type="similarity">
    <text evidence="1">Belongs to the peptidase S33 family.</text>
</comment>
<dbReference type="InterPro" id="IPR029058">
    <property type="entry name" value="AB_hydrolase_fold"/>
</dbReference>
<evidence type="ECO:0000259" key="4">
    <source>
        <dbReference type="Pfam" id="PF00561"/>
    </source>
</evidence>
<dbReference type="PANTHER" id="PTHR43798">
    <property type="entry name" value="MONOACYLGLYCEROL LIPASE"/>
    <property type="match status" value="1"/>
</dbReference>
<dbReference type="RefSeq" id="WP_092736928.1">
    <property type="nucleotide sequence ID" value="NZ_FNOV01000001.1"/>
</dbReference>
<evidence type="ECO:0000256" key="2">
    <source>
        <dbReference type="ARBA" id="ARBA00022801"/>
    </source>
</evidence>
<evidence type="ECO:0000256" key="3">
    <source>
        <dbReference type="SAM" id="SignalP"/>
    </source>
</evidence>